<accession>A0A5E4MD74</accession>
<evidence type="ECO:0000313" key="2">
    <source>
        <dbReference type="EMBL" id="VVC30217.1"/>
    </source>
</evidence>
<gene>
    <name evidence="2" type="ORF">CINCED_3A008391</name>
</gene>
<keyword evidence="3" id="KW-1185">Reference proteome</keyword>
<dbReference type="AlphaFoldDB" id="A0A5E4MD74"/>
<dbReference type="Proteomes" id="UP000325440">
    <property type="component" value="Unassembled WGS sequence"/>
</dbReference>
<evidence type="ECO:0000313" key="3">
    <source>
        <dbReference type="Proteomes" id="UP000325440"/>
    </source>
</evidence>
<name>A0A5E4MD74_9HEMI</name>
<reference evidence="2 3" key="1">
    <citation type="submission" date="2019-08" db="EMBL/GenBank/DDBJ databases">
        <authorList>
            <person name="Alioto T."/>
            <person name="Alioto T."/>
            <person name="Gomez Garrido J."/>
        </authorList>
    </citation>
    <scope>NUCLEOTIDE SEQUENCE [LARGE SCALE GENOMIC DNA]</scope>
</reference>
<feature type="region of interest" description="Disordered" evidence="1">
    <location>
        <begin position="146"/>
        <end position="193"/>
    </location>
</feature>
<sequence>MVVSIVGFDIQSRIDRITGLEGRRENVVCGRMRGCLRAVILPILSIHLRAYLCGRKNKNTDKSYRTSPVSKRRAGRSAPATRMRKQRSCAPLRLTIAAGPQTARCPAAPDEMPPRTVVRFSALPGCDRAQPYRGYRAASYRSKWKRRAAPPTSAARFKSKRPFSAGTTARFPDAAFRAPSPPPKRQRASGRENRFRVSPFSRRFSRFAGTRVPFSFKPFLREPYARENPIRPIAAIRTVSGSPEPDVNGVRSALAFFGASAMVSHAECT</sequence>
<proteinExistence type="predicted"/>
<evidence type="ECO:0000256" key="1">
    <source>
        <dbReference type="SAM" id="MobiDB-lite"/>
    </source>
</evidence>
<dbReference type="EMBL" id="CABPRJ010000510">
    <property type="protein sequence ID" value="VVC30217.1"/>
    <property type="molecule type" value="Genomic_DNA"/>
</dbReference>
<organism evidence="2 3">
    <name type="scientific">Cinara cedri</name>
    <dbReference type="NCBI Taxonomy" id="506608"/>
    <lineage>
        <taxon>Eukaryota</taxon>
        <taxon>Metazoa</taxon>
        <taxon>Ecdysozoa</taxon>
        <taxon>Arthropoda</taxon>
        <taxon>Hexapoda</taxon>
        <taxon>Insecta</taxon>
        <taxon>Pterygota</taxon>
        <taxon>Neoptera</taxon>
        <taxon>Paraneoptera</taxon>
        <taxon>Hemiptera</taxon>
        <taxon>Sternorrhyncha</taxon>
        <taxon>Aphidomorpha</taxon>
        <taxon>Aphidoidea</taxon>
        <taxon>Aphididae</taxon>
        <taxon>Lachninae</taxon>
        <taxon>Cinara</taxon>
    </lineage>
</organism>
<protein>
    <submittedName>
        <fullName evidence="2">Uncharacterized protein</fullName>
    </submittedName>
</protein>
<feature type="region of interest" description="Disordered" evidence="1">
    <location>
        <begin position="60"/>
        <end position="86"/>
    </location>
</feature>